<feature type="domain" description="Septum formation inhibitor MinC N-terminal" evidence="9">
    <location>
        <begin position="23"/>
        <end position="84"/>
    </location>
</feature>
<dbReference type="STRING" id="1539051.AL01_04455"/>
<protein>
    <recommendedName>
        <fullName evidence="6">Probable septum site-determining protein MinC</fullName>
    </recommendedName>
</protein>
<keyword evidence="2 6" id="KW-0132">Cell division</keyword>
<evidence type="ECO:0000256" key="1">
    <source>
        <dbReference type="ARBA" id="ARBA00006291"/>
    </source>
</evidence>
<feature type="domain" description="Septum formation inhibitor MinC C-terminal" evidence="8">
    <location>
        <begin position="141"/>
        <end position="241"/>
    </location>
</feature>
<evidence type="ECO:0000256" key="3">
    <source>
        <dbReference type="ARBA" id="ARBA00023210"/>
    </source>
</evidence>
<proteinExistence type="inferred from homology"/>
<feature type="region of interest" description="Disordered" evidence="7">
    <location>
        <begin position="110"/>
        <end position="133"/>
    </location>
</feature>
<organism evidence="10 11">
    <name type="scientific">Bombella intestini</name>
    <dbReference type="NCBI Taxonomy" id="1539051"/>
    <lineage>
        <taxon>Bacteria</taxon>
        <taxon>Pseudomonadati</taxon>
        <taxon>Pseudomonadota</taxon>
        <taxon>Alphaproteobacteria</taxon>
        <taxon>Acetobacterales</taxon>
        <taxon>Acetobacteraceae</taxon>
        <taxon>Bombella</taxon>
    </lineage>
</organism>
<dbReference type="GO" id="GO:1901891">
    <property type="term" value="P:regulation of cell septum assembly"/>
    <property type="evidence" value="ECO:0007669"/>
    <property type="project" value="InterPro"/>
</dbReference>
<dbReference type="InterPro" id="IPR007874">
    <property type="entry name" value="MinC_N"/>
</dbReference>
<comment type="similarity">
    <text evidence="1 6">Belongs to the MinC family.</text>
</comment>
<evidence type="ECO:0000256" key="5">
    <source>
        <dbReference type="ARBA" id="ARBA00025606"/>
    </source>
</evidence>
<dbReference type="Proteomes" id="UP000200980">
    <property type="component" value="Unassembled WGS sequence"/>
</dbReference>
<evidence type="ECO:0000313" key="11">
    <source>
        <dbReference type="Proteomes" id="UP000200980"/>
    </source>
</evidence>
<reference evidence="10 11" key="1">
    <citation type="journal article" date="2016" name="PLoS ONE">
        <title>Whole-Genome Sequence Analysis of Bombella intestini LMG 28161T, a Novel Acetic Acid Bacterium Isolated from the Crop of a Red-Tailed Bumble Bee, Bombus lapidarius.</title>
        <authorList>
            <person name="Li L."/>
            <person name="Illeghems K."/>
            <person name="Van Kerrebroeck S."/>
            <person name="Borremans W."/>
            <person name="Cleenwerck I."/>
            <person name="Smagghe G."/>
            <person name="De Vuyst L."/>
            <person name="Vandamme P."/>
        </authorList>
    </citation>
    <scope>NUCLEOTIDE SEQUENCE [LARGE SCALE GENOMIC DNA]</scope>
    <source>
        <strain evidence="10 11">R-52487</strain>
    </source>
</reference>
<keyword evidence="11" id="KW-1185">Reference proteome</keyword>
<dbReference type="InterPro" id="IPR016098">
    <property type="entry name" value="CAP/MinC_C"/>
</dbReference>
<gene>
    <name evidence="6" type="primary">minC</name>
    <name evidence="10" type="ORF">AL01_04455</name>
</gene>
<dbReference type="NCBIfam" id="TIGR01222">
    <property type="entry name" value="minC"/>
    <property type="match status" value="1"/>
</dbReference>
<dbReference type="AlphaFoldDB" id="A0A1S8GQI9"/>
<dbReference type="InterPro" id="IPR005526">
    <property type="entry name" value="Septum_form_inhib_MinC_C"/>
</dbReference>
<dbReference type="GO" id="GO:0016829">
    <property type="term" value="F:lyase activity"/>
    <property type="evidence" value="ECO:0007669"/>
    <property type="project" value="UniProtKB-KW"/>
</dbReference>
<dbReference type="PANTHER" id="PTHR34108:SF1">
    <property type="entry name" value="SEPTUM SITE-DETERMINING PROTEIN MINC"/>
    <property type="match status" value="1"/>
</dbReference>
<evidence type="ECO:0000259" key="9">
    <source>
        <dbReference type="Pfam" id="PF05209"/>
    </source>
</evidence>
<dbReference type="InterPro" id="IPR013033">
    <property type="entry name" value="MinC"/>
</dbReference>
<comment type="caution">
    <text evidence="10">The sequence shown here is derived from an EMBL/GenBank/DDBJ whole genome shotgun (WGS) entry which is preliminary data.</text>
</comment>
<dbReference type="InterPro" id="IPR036145">
    <property type="entry name" value="MinC_C_sf"/>
</dbReference>
<dbReference type="HAMAP" id="MF_00267">
    <property type="entry name" value="MinC"/>
    <property type="match status" value="1"/>
</dbReference>
<evidence type="ECO:0000256" key="2">
    <source>
        <dbReference type="ARBA" id="ARBA00022618"/>
    </source>
</evidence>
<dbReference type="Pfam" id="PF05209">
    <property type="entry name" value="MinC_N"/>
    <property type="match status" value="1"/>
</dbReference>
<dbReference type="GO" id="GO:0051302">
    <property type="term" value="P:regulation of cell division"/>
    <property type="evidence" value="ECO:0007669"/>
    <property type="project" value="InterPro"/>
</dbReference>
<comment type="function">
    <text evidence="5 6">Cell division inhibitor that blocks the formation of polar Z ring septums. Rapidly oscillates between the poles of the cell to destabilize FtsZ filaments that have formed before they mature into polar Z rings. Prevents FtsZ polymerization.</text>
</comment>
<evidence type="ECO:0000256" key="6">
    <source>
        <dbReference type="HAMAP-Rule" id="MF_00267"/>
    </source>
</evidence>
<dbReference type="PANTHER" id="PTHR34108">
    <property type="entry name" value="SEPTUM SITE-DETERMINING PROTEIN MINC"/>
    <property type="match status" value="1"/>
</dbReference>
<name>A0A1S8GQI9_9PROT</name>
<keyword evidence="4 6" id="KW-0131">Cell cycle</keyword>
<dbReference type="GO" id="GO:0000917">
    <property type="term" value="P:division septum assembly"/>
    <property type="evidence" value="ECO:0007669"/>
    <property type="project" value="UniProtKB-KW"/>
</dbReference>
<dbReference type="Gene3D" id="2.160.20.70">
    <property type="match status" value="1"/>
</dbReference>
<keyword evidence="3 6" id="KW-0717">Septation</keyword>
<dbReference type="EMBL" id="JATM01000002">
    <property type="protein sequence ID" value="OOL18981.1"/>
    <property type="molecule type" value="Genomic_DNA"/>
</dbReference>
<sequence length="251" mass="27302">MSDAPTVQAPASNAMTIRARGRSFLALILSPEAPLKEWLAGLDEHMRRAAGFFNRQPVILDLSLLDEHTEGLADFQQELRQRHVHLIGIEGGDRHWEALQSWEWPIELQGGRPSGPVKLPDNEEDKQDSSSTAVTLREPLIINRAVRSGQSIQNPDGDVIVLGAVSSGAEIIAGGSVHVYGPLRGRAIAGVDGHPHARIYTAKMEAELLAIDGFYMVAEEMPEESIGQAAQVYLEDERLKVVPLPAGTVKA</sequence>
<accession>A0A1S8GQI9</accession>
<dbReference type="GO" id="GO:0000902">
    <property type="term" value="P:cell morphogenesis"/>
    <property type="evidence" value="ECO:0007669"/>
    <property type="project" value="InterPro"/>
</dbReference>
<dbReference type="SUPFAM" id="SSF63848">
    <property type="entry name" value="Cell-division inhibitor MinC, C-terminal domain"/>
    <property type="match status" value="1"/>
</dbReference>
<evidence type="ECO:0000256" key="7">
    <source>
        <dbReference type="SAM" id="MobiDB-lite"/>
    </source>
</evidence>
<dbReference type="Gene3D" id="3.30.70.260">
    <property type="match status" value="1"/>
</dbReference>
<evidence type="ECO:0000313" key="10">
    <source>
        <dbReference type="EMBL" id="OOL18981.1"/>
    </source>
</evidence>
<evidence type="ECO:0000256" key="4">
    <source>
        <dbReference type="ARBA" id="ARBA00023306"/>
    </source>
</evidence>
<keyword evidence="10" id="KW-0456">Lyase</keyword>
<evidence type="ECO:0000259" key="8">
    <source>
        <dbReference type="Pfam" id="PF03775"/>
    </source>
</evidence>
<comment type="subunit">
    <text evidence="6">Interacts with MinD and FtsZ.</text>
</comment>
<dbReference type="Pfam" id="PF03775">
    <property type="entry name" value="MinC_C"/>
    <property type="match status" value="1"/>
</dbReference>